<gene>
    <name evidence="4" type="ORF">FOMPIDRAFT_89101</name>
</gene>
<dbReference type="GO" id="GO:0043138">
    <property type="term" value="F:3'-5' DNA helicase activity"/>
    <property type="evidence" value="ECO:0007669"/>
    <property type="project" value="TreeGrafter"/>
</dbReference>
<accession>S8ETW0</accession>
<feature type="compositionally biased region" description="Low complexity" evidence="2">
    <location>
        <begin position="34"/>
        <end position="47"/>
    </location>
</feature>
<dbReference type="InParanoid" id="S8ETW0"/>
<dbReference type="Proteomes" id="UP000015241">
    <property type="component" value="Unassembled WGS sequence"/>
</dbReference>
<dbReference type="PANTHER" id="PTHR13710:SF152">
    <property type="entry name" value="ATP-DEPENDENT DNA HELICASE Q5"/>
    <property type="match status" value="1"/>
</dbReference>
<dbReference type="SUPFAM" id="SSF52540">
    <property type="entry name" value="P-loop containing nucleoside triphosphate hydrolases"/>
    <property type="match status" value="1"/>
</dbReference>
<feature type="domain" description="Helicase ATP-binding" evidence="3">
    <location>
        <begin position="74"/>
        <end position="178"/>
    </location>
</feature>
<dbReference type="OrthoDB" id="5409596at2759"/>
<proteinExistence type="inferred from homology"/>
<dbReference type="PANTHER" id="PTHR13710">
    <property type="entry name" value="DNA HELICASE RECQ FAMILY MEMBER"/>
    <property type="match status" value="1"/>
</dbReference>
<dbReference type="STRING" id="743788.S8ETW0"/>
<dbReference type="GO" id="GO:0005524">
    <property type="term" value="F:ATP binding"/>
    <property type="evidence" value="ECO:0007669"/>
    <property type="project" value="InterPro"/>
</dbReference>
<dbReference type="GO" id="GO:0005634">
    <property type="term" value="C:nucleus"/>
    <property type="evidence" value="ECO:0007669"/>
    <property type="project" value="TreeGrafter"/>
</dbReference>
<dbReference type="InterPro" id="IPR027417">
    <property type="entry name" value="P-loop_NTPase"/>
</dbReference>
<reference evidence="4 5" key="1">
    <citation type="journal article" date="2012" name="Science">
        <title>The Paleozoic origin of enzymatic lignin decomposition reconstructed from 31 fungal genomes.</title>
        <authorList>
            <person name="Floudas D."/>
            <person name="Binder M."/>
            <person name="Riley R."/>
            <person name="Barry K."/>
            <person name="Blanchette R.A."/>
            <person name="Henrissat B."/>
            <person name="Martinez A.T."/>
            <person name="Otillar R."/>
            <person name="Spatafora J.W."/>
            <person name="Yadav J.S."/>
            <person name="Aerts A."/>
            <person name="Benoit I."/>
            <person name="Boyd A."/>
            <person name="Carlson A."/>
            <person name="Copeland A."/>
            <person name="Coutinho P.M."/>
            <person name="de Vries R.P."/>
            <person name="Ferreira P."/>
            <person name="Findley K."/>
            <person name="Foster B."/>
            <person name="Gaskell J."/>
            <person name="Glotzer D."/>
            <person name="Gorecki P."/>
            <person name="Heitman J."/>
            <person name="Hesse C."/>
            <person name="Hori C."/>
            <person name="Igarashi K."/>
            <person name="Jurgens J.A."/>
            <person name="Kallen N."/>
            <person name="Kersten P."/>
            <person name="Kohler A."/>
            <person name="Kuees U."/>
            <person name="Kumar T.K.A."/>
            <person name="Kuo A."/>
            <person name="LaButti K."/>
            <person name="Larrondo L.F."/>
            <person name="Lindquist E."/>
            <person name="Ling A."/>
            <person name="Lombard V."/>
            <person name="Lucas S."/>
            <person name="Lundell T."/>
            <person name="Martin R."/>
            <person name="McLaughlin D.J."/>
            <person name="Morgenstern I."/>
            <person name="Morin E."/>
            <person name="Murat C."/>
            <person name="Nagy L.G."/>
            <person name="Nolan M."/>
            <person name="Ohm R.A."/>
            <person name="Patyshakuliyeva A."/>
            <person name="Rokas A."/>
            <person name="Ruiz-Duenas F.J."/>
            <person name="Sabat G."/>
            <person name="Salamov A."/>
            <person name="Samejima M."/>
            <person name="Schmutz J."/>
            <person name="Slot J.C."/>
            <person name="St John F."/>
            <person name="Stenlid J."/>
            <person name="Sun H."/>
            <person name="Sun S."/>
            <person name="Syed K."/>
            <person name="Tsang A."/>
            <person name="Wiebenga A."/>
            <person name="Young D."/>
            <person name="Pisabarro A."/>
            <person name="Eastwood D.C."/>
            <person name="Martin F."/>
            <person name="Cullen D."/>
            <person name="Grigoriev I.V."/>
            <person name="Hibbett D.S."/>
        </authorList>
    </citation>
    <scope>NUCLEOTIDE SEQUENCE</scope>
    <source>
        <strain evidence="5">FP-58527</strain>
    </source>
</reference>
<organism evidence="4 5">
    <name type="scientific">Fomitopsis schrenkii</name>
    <name type="common">Brown rot fungus</name>
    <dbReference type="NCBI Taxonomy" id="2126942"/>
    <lineage>
        <taxon>Eukaryota</taxon>
        <taxon>Fungi</taxon>
        <taxon>Dikarya</taxon>
        <taxon>Basidiomycota</taxon>
        <taxon>Agaricomycotina</taxon>
        <taxon>Agaricomycetes</taxon>
        <taxon>Polyporales</taxon>
        <taxon>Fomitopsis</taxon>
    </lineage>
</organism>
<dbReference type="GO" id="GO:0003676">
    <property type="term" value="F:nucleic acid binding"/>
    <property type="evidence" value="ECO:0007669"/>
    <property type="project" value="InterPro"/>
</dbReference>
<dbReference type="AlphaFoldDB" id="S8ETW0"/>
<comment type="similarity">
    <text evidence="1">Belongs to the helicase family. RecQ subfamily.</text>
</comment>
<dbReference type="PROSITE" id="PS51192">
    <property type="entry name" value="HELICASE_ATP_BIND_1"/>
    <property type="match status" value="1"/>
</dbReference>
<dbReference type="InterPro" id="IPR011545">
    <property type="entry name" value="DEAD/DEAH_box_helicase_dom"/>
</dbReference>
<dbReference type="GO" id="GO:0009378">
    <property type="term" value="F:four-way junction helicase activity"/>
    <property type="evidence" value="ECO:0007669"/>
    <property type="project" value="TreeGrafter"/>
</dbReference>
<evidence type="ECO:0000313" key="4">
    <source>
        <dbReference type="EMBL" id="EPS93170.1"/>
    </source>
</evidence>
<dbReference type="GO" id="GO:0000724">
    <property type="term" value="P:double-strand break repair via homologous recombination"/>
    <property type="evidence" value="ECO:0007669"/>
    <property type="project" value="TreeGrafter"/>
</dbReference>
<dbReference type="Gene3D" id="3.40.50.300">
    <property type="entry name" value="P-loop containing nucleotide triphosphate hydrolases"/>
    <property type="match status" value="1"/>
</dbReference>
<dbReference type="GO" id="GO:0005737">
    <property type="term" value="C:cytoplasm"/>
    <property type="evidence" value="ECO:0007669"/>
    <property type="project" value="TreeGrafter"/>
</dbReference>
<evidence type="ECO:0000259" key="3">
    <source>
        <dbReference type="PROSITE" id="PS51192"/>
    </source>
</evidence>
<dbReference type="Pfam" id="PF00270">
    <property type="entry name" value="DEAD"/>
    <property type="match status" value="1"/>
</dbReference>
<dbReference type="GO" id="GO:0005694">
    <property type="term" value="C:chromosome"/>
    <property type="evidence" value="ECO:0007669"/>
    <property type="project" value="TreeGrafter"/>
</dbReference>
<evidence type="ECO:0000256" key="1">
    <source>
        <dbReference type="ARBA" id="ARBA00005446"/>
    </source>
</evidence>
<protein>
    <recommendedName>
        <fullName evidence="3">Helicase ATP-binding domain-containing protein</fullName>
    </recommendedName>
</protein>
<sequence length="178" mass="19921">MDTTPRTPPRRPALALGSTTRSPGTPRRHKTPYRKSTQGTRGRTTQLTRERVKADLKEQFGLPFEPDDWQAEVISRALRGYDGIFCAGTGYGKSLVFHGLAKLAGSNKVVVVICPLKALEADQVREAEAKGLRAVMLNEDNSKVEERWTYARKEAQIIYVSPEMALSQSFAKLWTDKK</sequence>
<feature type="compositionally biased region" description="Pro residues" evidence="2">
    <location>
        <begin position="1"/>
        <end position="11"/>
    </location>
</feature>
<dbReference type="HOGENOM" id="CLU_1518461_0_0_1"/>
<evidence type="ECO:0000313" key="5">
    <source>
        <dbReference type="Proteomes" id="UP000015241"/>
    </source>
</evidence>
<dbReference type="EMBL" id="KE504293">
    <property type="protein sequence ID" value="EPS93170.1"/>
    <property type="molecule type" value="Genomic_DNA"/>
</dbReference>
<dbReference type="InterPro" id="IPR014001">
    <property type="entry name" value="Helicase_ATP-bd"/>
</dbReference>
<name>S8ETW0_FOMSC</name>
<feature type="region of interest" description="Disordered" evidence="2">
    <location>
        <begin position="1"/>
        <end position="47"/>
    </location>
</feature>
<evidence type="ECO:0000256" key="2">
    <source>
        <dbReference type="SAM" id="MobiDB-lite"/>
    </source>
</evidence>
<keyword evidence="5" id="KW-1185">Reference proteome</keyword>